<dbReference type="GO" id="GO:0003676">
    <property type="term" value="F:nucleic acid binding"/>
    <property type="evidence" value="ECO:0007669"/>
    <property type="project" value="InterPro"/>
</dbReference>
<dbReference type="AlphaFoldDB" id="A0A2P2I370"/>
<dbReference type="PANTHER" id="PTHR38681">
    <property type="entry name" value="RETROVIRUS-RELATED POL POLYPROTEIN FROM TRANSPOSON 412-LIKE PROTEIN-RELATED"/>
    <property type="match status" value="1"/>
</dbReference>
<accession>A0A2P2I370</accession>
<name>A0A2P2I370_9CRUS</name>
<dbReference type="Gene3D" id="3.30.420.10">
    <property type="entry name" value="Ribonuclease H-like superfamily/Ribonuclease H"/>
    <property type="match status" value="1"/>
</dbReference>
<dbReference type="InterPro" id="IPR001584">
    <property type="entry name" value="Integrase_cat-core"/>
</dbReference>
<dbReference type="Pfam" id="PF00665">
    <property type="entry name" value="rve"/>
    <property type="match status" value="1"/>
</dbReference>
<proteinExistence type="evidence at transcript level"/>
<evidence type="ECO:0000259" key="1">
    <source>
        <dbReference type="PROSITE" id="PS50994"/>
    </source>
</evidence>
<dbReference type="InterPro" id="IPR012337">
    <property type="entry name" value="RNaseH-like_sf"/>
</dbReference>
<organism evidence="2">
    <name type="scientific">Hirondellea gigas</name>
    <dbReference type="NCBI Taxonomy" id="1518452"/>
    <lineage>
        <taxon>Eukaryota</taxon>
        <taxon>Metazoa</taxon>
        <taxon>Ecdysozoa</taxon>
        <taxon>Arthropoda</taxon>
        <taxon>Crustacea</taxon>
        <taxon>Multicrustacea</taxon>
        <taxon>Malacostraca</taxon>
        <taxon>Eumalacostraca</taxon>
        <taxon>Peracarida</taxon>
        <taxon>Amphipoda</taxon>
        <taxon>Amphilochidea</taxon>
        <taxon>Lysianassida</taxon>
        <taxon>Lysianassidira</taxon>
        <taxon>Lysianassoidea</taxon>
        <taxon>Lysianassidae</taxon>
        <taxon>Hirondellea</taxon>
    </lineage>
</organism>
<reference evidence="2" key="1">
    <citation type="journal article" date="2018" name="Biosci. Biotechnol. Biochem.">
        <title>Polysaccharide hydrolase of the hadal zone amphipods Hirondellea gigas.</title>
        <authorList>
            <person name="Kobayashi H."/>
            <person name="Nagahama T."/>
            <person name="Arai W."/>
            <person name="Sasagawa Y."/>
            <person name="Umeda M."/>
            <person name="Hayashi T."/>
            <person name="Nikaido I."/>
            <person name="Watanabe H."/>
            <person name="Oguri K."/>
            <person name="Kitazato H."/>
            <person name="Fujioka K."/>
            <person name="Kido Y."/>
            <person name="Takami H."/>
        </authorList>
    </citation>
    <scope>NUCLEOTIDE SEQUENCE</scope>
    <source>
        <tissue evidence="2">Whole body</tissue>
    </source>
</reference>
<dbReference type="GO" id="GO:0015074">
    <property type="term" value="P:DNA integration"/>
    <property type="evidence" value="ECO:0007669"/>
    <property type="project" value="InterPro"/>
</dbReference>
<feature type="domain" description="Integrase catalytic" evidence="1">
    <location>
        <begin position="12"/>
        <end position="189"/>
    </location>
</feature>
<evidence type="ECO:0000313" key="2">
    <source>
        <dbReference type="EMBL" id="LAB68478.1"/>
    </source>
</evidence>
<sequence>MACKRAKIARHNHTRPETIQTTGGKFAQVHLDLVGPLTPNDGKVYLLTMVDRYTRWVEVAPIHDSKAETVSRAFIDTWISRYGVPESVTTDRGPQFESHLWKSLMETLGSVKITTTAYNPRANGIIERFHRRLKESLKAQPHPYCWLEKLPLTLLSIRTAIKEDLGYSSAELMFGTTIRLPSDLIIRTTHPMFLDHTDYIQRLKSFMNDVGPAQSRQQHSYEKEYIDPKLKCATHVLVRTDAVKKPLQPPYHGPYKVIARTPKYYTVQLGNKQTPPRCW</sequence>
<dbReference type="InterPro" id="IPR036397">
    <property type="entry name" value="RNaseH_sf"/>
</dbReference>
<dbReference type="FunFam" id="3.30.420.10:FF:000032">
    <property type="entry name" value="Retrovirus-related Pol polyprotein from transposon 297-like Protein"/>
    <property type="match status" value="1"/>
</dbReference>
<protein>
    <submittedName>
        <fullName evidence="2">Retrovirus-related Pol polyprotein from transposon 412</fullName>
    </submittedName>
</protein>
<dbReference type="PROSITE" id="PS50994">
    <property type="entry name" value="INTEGRASE"/>
    <property type="match status" value="1"/>
</dbReference>
<dbReference type="PANTHER" id="PTHR38681:SF1">
    <property type="entry name" value="RETROVIRUS-RELATED POL POLYPROTEIN FROM TRANSPOSON 412-LIKE PROTEIN"/>
    <property type="match status" value="1"/>
</dbReference>
<dbReference type="EMBL" id="IACF01002839">
    <property type="protein sequence ID" value="LAB68478.1"/>
    <property type="molecule type" value="mRNA"/>
</dbReference>
<dbReference type="SUPFAM" id="SSF53098">
    <property type="entry name" value="Ribonuclease H-like"/>
    <property type="match status" value="1"/>
</dbReference>